<feature type="region of interest" description="Disordered" evidence="3">
    <location>
        <begin position="486"/>
        <end position="524"/>
    </location>
</feature>
<dbReference type="AlphaFoldDB" id="A0A7I8KZW1"/>
<protein>
    <submittedName>
        <fullName evidence="4">Uncharacterized protein</fullName>
    </submittedName>
</protein>
<dbReference type="InterPro" id="IPR046848">
    <property type="entry name" value="E_motif"/>
</dbReference>
<dbReference type="PROSITE" id="PS51375">
    <property type="entry name" value="PPR"/>
    <property type="match status" value="3"/>
</dbReference>
<evidence type="ECO:0000256" key="3">
    <source>
        <dbReference type="SAM" id="MobiDB-lite"/>
    </source>
</evidence>
<dbReference type="Pfam" id="PF13041">
    <property type="entry name" value="PPR_2"/>
    <property type="match status" value="2"/>
</dbReference>
<evidence type="ECO:0000313" key="5">
    <source>
        <dbReference type="Proteomes" id="UP000663760"/>
    </source>
</evidence>
<dbReference type="InterPro" id="IPR046960">
    <property type="entry name" value="PPR_At4g14850-like_plant"/>
</dbReference>
<dbReference type="Pfam" id="PF20431">
    <property type="entry name" value="E_motif"/>
    <property type="match status" value="1"/>
</dbReference>
<evidence type="ECO:0000313" key="4">
    <source>
        <dbReference type="EMBL" id="CAA7403032.1"/>
    </source>
</evidence>
<gene>
    <name evidence="4" type="ORF">SI8410_09013710</name>
</gene>
<keyword evidence="1" id="KW-0677">Repeat</keyword>
<evidence type="ECO:0000256" key="2">
    <source>
        <dbReference type="PROSITE-ProRule" id="PRU00708"/>
    </source>
</evidence>
<reference evidence="4" key="1">
    <citation type="submission" date="2020-02" db="EMBL/GenBank/DDBJ databases">
        <authorList>
            <person name="Scholz U."/>
            <person name="Mascher M."/>
            <person name="Fiebig A."/>
        </authorList>
    </citation>
    <scope>NUCLEOTIDE SEQUENCE</scope>
</reference>
<dbReference type="EMBL" id="LR746272">
    <property type="protein sequence ID" value="CAA7403032.1"/>
    <property type="molecule type" value="Genomic_DNA"/>
</dbReference>
<dbReference type="Proteomes" id="UP000663760">
    <property type="component" value="Chromosome 9"/>
</dbReference>
<dbReference type="PANTHER" id="PTHR47926:SF438">
    <property type="entry name" value="PENTATRICOPEPTIDE REPEAT-CONTAINING PROTEIN"/>
    <property type="match status" value="1"/>
</dbReference>
<dbReference type="InterPro" id="IPR011990">
    <property type="entry name" value="TPR-like_helical_dom_sf"/>
</dbReference>
<dbReference type="Pfam" id="PF01535">
    <property type="entry name" value="PPR"/>
    <property type="match status" value="2"/>
</dbReference>
<dbReference type="InterPro" id="IPR002885">
    <property type="entry name" value="PPR_rpt"/>
</dbReference>
<dbReference type="GO" id="GO:0009451">
    <property type="term" value="P:RNA modification"/>
    <property type="evidence" value="ECO:0007669"/>
    <property type="project" value="InterPro"/>
</dbReference>
<dbReference type="FunFam" id="1.25.40.10:FF:000378">
    <property type="entry name" value="Pentatricopeptide repeat-containing protein mitochondrial"/>
    <property type="match status" value="1"/>
</dbReference>
<proteinExistence type="predicted"/>
<name>A0A7I8KZW1_SPIIN</name>
<dbReference type="NCBIfam" id="TIGR00756">
    <property type="entry name" value="PPR"/>
    <property type="match status" value="4"/>
</dbReference>
<accession>A0A7I8KZW1</accession>
<dbReference type="OrthoDB" id="768257at2759"/>
<feature type="repeat" description="PPR" evidence="2">
    <location>
        <begin position="306"/>
        <end position="340"/>
    </location>
</feature>
<feature type="repeat" description="PPR" evidence="2">
    <location>
        <begin position="271"/>
        <end position="305"/>
    </location>
</feature>
<dbReference type="FunFam" id="1.25.40.10:FF:000196">
    <property type="entry name" value="Pentatricopeptide repeat-containing protein At4g14850"/>
    <property type="match status" value="1"/>
</dbReference>
<organism evidence="4 5">
    <name type="scientific">Spirodela intermedia</name>
    <name type="common">Intermediate duckweed</name>
    <dbReference type="NCBI Taxonomy" id="51605"/>
    <lineage>
        <taxon>Eukaryota</taxon>
        <taxon>Viridiplantae</taxon>
        <taxon>Streptophyta</taxon>
        <taxon>Embryophyta</taxon>
        <taxon>Tracheophyta</taxon>
        <taxon>Spermatophyta</taxon>
        <taxon>Magnoliopsida</taxon>
        <taxon>Liliopsida</taxon>
        <taxon>Araceae</taxon>
        <taxon>Lemnoideae</taxon>
        <taxon>Spirodela</taxon>
    </lineage>
</organism>
<dbReference type="PANTHER" id="PTHR47926">
    <property type="entry name" value="PENTATRICOPEPTIDE REPEAT-CONTAINING PROTEIN"/>
    <property type="match status" value="1"/>
</dbReference>
<evidence type="ECO:0000256" key="1">
    <source>
        <dbReference type="ARBA" id="ARBA00022737"/>
    </source>
</evidence>
<feature type="compositionally biased region" description="Polar residues" evidence="3">
    <location>
        <begin position="503"/>
        <end position="524"/>
    </location>
</feature>
<sequence>MKGHLPGPVRPSLVIFREFSALSKLGVFGSHRSAKNKRLERALQVLELMKSEKVKVEGKENHVRLIRTCLGDLLEAKPSRTPRWKAGACPDEGDRSACREFLSRGELDATALSGFLSGGSFFSGLQLHAFSVKAGLDRSCPVASALIKLYAGNGGLHHAHQLFDEMIHRSTTSWTAMIAGYAQNSQLQKALQLFIQMRQSSSKPNDYTLSSLLSACAGAGCLYSGKVLHCQGIQMGFSSHPHVSNSLISMYAKCGSIDDGSSIFNQMATRDIVSWNSMISGYAQHGLAAEAVDLLRKMEALSVSPDGVTFLGVLSSCRHAGLVDLARRCFNSMPSFGLNPELGHYSCIVDLLGRAGQVEEALDFIERMPVTPNGVIWGSLLSSCRVHGNTCVGIRAAEGRLGMEPGCAATHVQLANLYATVGDWRRAAKVRKEMKERGVKTVPGYSWIEVGGEVHMFRAEDGSNTHLKEMISVLDSLFDQMRSFGHESMTDSDSQEEPVQIGPFTSNPRKNISRSRNGETGSSP</sequence>
<dbReference type="GO" id="GO:0003723">
    <property type="term" value="F:RNA binding"/>
    <property type="evidence" value="ECO:0007669"/>
    <property type="project" value="InterPro"/>
</dbReference>
<keyword evidence="5" id="KW-1185">Reference proteome</keyword>
<dbReference type="Gene3D" id="1.25.40.10">
    <property type="entry name" value="Tetratricopeptide repeat domain"/>
    <property type="match status" value="2"/>
</dbReference>
<feature type="repeat" description="PPR" evidence="2">
    <location>
        <begin position="170"/>
        <end position="204"/>
    </location>
</feature>